<evidence type="ECO:0000313" key="2">
    <source>
        <dbReference type="EMBL" id="CAE8665842.1"/>
    </source>
</evidence>
<protein>
    <submittedName>
        <fullName evidence="2">Uncharacterized protein</fullName>
    </submittedName>
</protein>
<feature type="compositionally biased region" description="Low complexity" evidence="1">
    <location>
        <begin position="16"/>
        <end position="36"/>
    </location>
</feature>
<sequence>MAPPNPFANRMGNRGKPAAAKPMMMQAPLGAFGAPPAENPFPEAPAGSDDEAAAEGESAEPAAAAAAVNPFAPKGFGGVAAAPVNPNAPRGFGGTPPQSVNPNAPRGFGGRHGASPQGDVAAVLSVLRASSAYSASQPHATSVRT</sequence>
<comment type="caution">
    <text evidence="2">The sequence shown here is derived from an EMBL/GenBank/DDBJ whole genome shotgun (WGS) entry which is preliminary data.</text>
</comment>
<dbReference type="AlphaFoldDB" id="A0A813J7S9"/>
<proteinExistence type="predicted"/>
<feature type="compositionally biased region" description="Acidic residues" evidence="1">
    <location>
        <begin position="48"/>
        <end position="58"/>
    </location>
</feature>
<evidence type="ECO:0000256" key="1">
    <source>
        <dbReference type="SAM" id="MobiDB-lite"/>
    </source>
</evidence>
<gene>
    <name evidence="2" type="ORF">PGLA2088_LOCUS16044</name>
</gene>
<name>A0A813J7S9_POLGL</name>
<accession>A0A813J7S9</accession>
<feature type="compositionally biased region" description="Low complexity" evidence="1">
    <location>
        <begin position="79"/>
        <end position="89"/>
    </location>
</feature>
<dbReference type="Proteomes" id="UP000626109">
    <property type="component" value="Unassembled WGS sequence"/>
</dbReference>
<dbReference type="EMBL" id="CAJNNW010020195">
    <property type="protein sequence ID" value="CAE8665842.1"/>
    <property type="molecule type" value="Genomic_DNA"/>
</dbReference>
<evidence type="ECO:0000313" key="3">
    <source>
        <dbReference type="Proteomes" id="UP000626109"/>
    </source>
</evidence>
<feature type="region of interest" description="Disordered" evidence="1">
    <location>
        <begin position="1"/>
        <end position="119"/>
    </location>
</feature>
<reference evidence="2" key="1">
    <citation type="submission" date="2021-02" db="EMBL/GenBank/DDBJ databases">
        <authorList>
            <person name="Dougan E. K."/>
            <person name="Rhodes N."/>
            <person name="Thang M."/>
            <person name="Chan C."/>
        </authorList>
    </citation>
    <scope>NUCLEOTIDE SEQUENCE</scope>
</reference>
<organism evidence="2 3">
    <name type="scientific">Polarella glacialis</name>
    <name type="common">Dinoflagellate</name>
    <dbReference type="NCBI Taxonomy" id="89957"/>
    <lineage>
        <taxon>Eukaryota</taxon>
        <taxon>Sar</taxon>
        <taxon>Alveolata</taxon>
        <taxon>Dinophyceae</taxon>
        <taxon>Suessiales</taxon>
        <taxon>Suessiaceae</taxon>
        <taxon>Polarella</taxon>
    </lineage>
</organism>